<evidence type="ECO:0000256" key="2">
    <source>
        <dbReference type="SAM" id="MobiDB-lite"/>
    </source>
</evidence>
<dbReference type="Pfam" id="PF00849">
    <property type="entry name" value="PseudoU_synth_2"/>
    <property type="match status" value="1"/>
</dbReference>
<dbReference type="AlphaFoldDB" id="A0A9W7A9C1"/>
<dbReference type="InterPro" id="IPR020103">
    <property type="entry name" value="PsdUridine_synth_cat_dom_sf"/>
</dbReference>
<comment type="similarity">
    <text evidence="1">Belongs to the pseudouridine synthase RluA family.</text>
</comment>
<name>A0A9W7A9C1_9STRA</name>
<feature type="domain" description="Pseudouridine synthase RsuA/RluA-like" evidence="3">
    <location>
        <begin position="32"/>
        <end position="176"/>
    </location>
</feature>
<dbReference type="InterPro" id="IPR006145">
    <property type="entry name" value="PsdUridine_synth_RsuA/RluA"/>
</dbReference>
<dbReference type="SUPFAM" id="SSF55120">
    <property type="entry name" value="Pseudouridine synthase"/>
    <property type="match status" value="1"/>
</dbReference>
<sequence>MAQRDLVPQSIPSIHSPTSSRPRIPILQYNSDHVIINKPAGISVHHGGQSFGRRLVVNTMLKRQLSRKCFPVHRLDHRTSGALVFAFSSSAAARLQVRLGESEKTYLAFVRGSWNHGDSPLIVNRPVNVGSGVTKDAVTSFTLLASQPPTSLSMGASIVLCRPKTGRTHQIRKHLKYLAHPIVGDSKHGDSKVNRWWREERGFDRLGLHALELDMGDGKVVVAPLVTKEWEGLFEEDVWKEGAGRDERLTRPFVDERGGSFGRRYREKMIDDMAEC</sequence>
<dbReference type="PANTHER" id="PTHR21600">
    <property type="entry name" value="MITOCHONDRIAL RNA PSEUDOURIDINE SYNTHASE"/>
    <property type="match status" value="1"/>
</dbReference>
<dbReference type="InterPro" id="IPR006224">
    <property type="entry name" value="PsdUridine_synth_RluA-like_CS"/>
</dbReference>
<evidence type="ECO:0000313" key="4">
    <source>
        <dbReference type="EMBL" id="GMH67919.1"/>
    </source>
</evidence>
<dbReference type="Proteomes" id="UP001165082">
    <property type="component" value="Unassembled WGS sequence"/>
</dbReference>
<dbReference type="CDD" id="cd02869">
    <property type="entry name" value="PseudoU_synth_RluA_like"/>
    <property type="match status" value="1"/>
</dbReference>
<dbReference type="GO" id="GO:0000455">
    <property type="term" value="P:enzyme-directed rRNA pseudouridine synthesis"/>
    <property type="evidence" value="ECO:0007669"/>
    <property type="project" value="TreeGrafter"/>
</dbReference>
<keyword evidence="5" id="KW-1185">Reference proteome</keyword>
<organism evidence="4 5">
    <name type="scientific">Triparma retinervis</name>
    <dbReference type="NCBI Taxonomy" id="2557542"/>
    <lineage>
        <taxon>Eukaryota</taxon>
        <taxon>Sar</taxon>
        <taxon>Stramenopiles</taxon>
        <taxon>Ochrophyta</taxon>
        <taxon>Bolidophyceae</taxon>
        <taxon>Parmales</taxon>
        <taxon>Triparmaceae</taxon>
        <taxon>Triparma</taxon>
    </lineage>
</organism>
<evidence type="ECO:0000256" key="1">
    <source>
        <dbReference type="ARBA" id="ARBA00010876"/>
    </source>
</evidence>
<evidence type="ECO:0000259" key="3">
    <source>
        <dbReference type="Pfam" id="PF00849"/>
    </source>
</evidence>
<dbReference type="InterPro" id="IPR050188">
    <property type="entry name" value="RluA_PseudoU_synthase"/>
</dbReference>
<dbReference type="PANTHER" id="PTHR21600:SF87">
    <property type="entry name" value="RNA PSEUDOURIDYLATE SYNTHASE DOMAIN-CONTAINING PROTEIN 1"/>
    <property type="match status" value="1"/>
</dbReference>
<proteinExistence type="inferred from homology"/>
<feature type="region of interest" description="Disordered" evidence="2">
    <location>
        <begin position="1"/>
        <end position="23"/>
    </location>
</feature>
<dbReference type="Gene3D" id="3.30.2350.10">
    <property type="entry name" value="Pseudouridine synthase"/>
    <property type="match status" value="1"/>
</dbReference>
<dbReference type="PROSITE" id="PS01129">
    <property type="entry name" value="PSI_RLU"/>
    <property type="match status" value="1"/>
</dbReference>
<dbReference type="GO" id="GO:0009982">
    <property type="term" value="F:pseudouridine synthase activity"/>
    <property type="evidence" value="ECO:0007669"/>
    <property type="project" value="InterPro"/>
</dbReference>
<protein>
    <recommendedName>
        <fullName evidence="3">Pseudouridine synthase RsuA/RluA-like domain-containing protein</fullName>
    </recommendedName>
</protein>
<dbReference type="OrthoDB" id="424794at2759"/>
<gene>
    <name evidence="4" type="ORF">TrRE_jg590</name>
</gene>
<accession>A0A9W7A9C1</accession>
<reference evidence="4" key="1">
    <citation type="submission" date="2022-07" db="EMBL/GenBank/DDBJ databases">
        <title>Genome analysis of Parmales, a sister group of diatoms, reveals the evolutionary specialization of diatoms from phago-mixotrophs to photoautotrophs.</title>
        <authorList>
            <person name="Ban H."/>
            <person name="Sato S."/>
            <person name="Yoshikawa S."/>
            <person name="Kazumasa Y."/>
            <person name="Nakamura Y."/>
            <person name="Ichinomiya M."/>
            <person name="Saitoh K."/>
            <person name="Sato N."/>
            <person name="Blanc-Mathieu R."/>
            <person name="Endo H."/>
            <person name="Kuwata A."/>
            <person name="Ogata H."/>
        </authorList>
    </citation>
    <scope>NUCLEOTIDE SEQUENCE</scope>
</reference>
<evidence type="ECO:0000313" key="5">
    <source>
        <dbReference type="Proteomes" id="UP001165082"/>
    </source>
</evidence>
<feature type="compositionally biased region" description="Polar residues" evidence="2">
    <location>
        <begin position="10"/>
        <end position="21"/>
    </location>
</feature>
<dbReference type="EMBL" id="BRXZ01004073">
    <property type="protein sequence ID" value="GMH67919.1"/>
    <property type="molecule type" value="Genomic_DNA"/>
</dbReference>
<comment type="caution">
    <text evidence="4">The sequence shown here is derived from an EMBL/GenBank/DDBJ whole genome shotgun (WGS) entry which is preliminary data.</text>
</comment>
<dbReference type="GO" id="GO:0003723">
    <property type="term" value="F:RNA binding"/>
    <property type="evidence" value="ECO:0007669"/>
    <property type="project" value="InterPro"/>
</dbReference>